<feature type="transmembrane region" description="Helical" evidence="1">
    <location>
        <begin position="369"/>
        <end position="388"/>
    </location>
</feature>
<keyword evidence="1" id="KW-0472">Membrane</keyword>
<feature type="transmembrane region" description="Helical" evidence="1">
    <location>
        <begin position="337"/>
        <end position="362"/>
    </location>
</feature>
<sequence length="439" mass="47421">MPNSLLFFIALATTCAAIWTMVVRTSAAAPAVAMSVVMLIASLGGPVWEWAKYVGGAGLPADIDAAPFADSLAVKAFLWACIGSGISAFLVPRMPDALRELKEDANPSERITVATLVAVVVSFVLFVIGSGPSFFNRQYYLESDGNLFLLRAAFPVGLVLGLVALGQSTMEHRRRWRIAIYVMSAVWFIGLAGVGSRTALAFPLLAAVLLINRCFKERRLRPVALTIAGGLIALAIFTFGVVLKARYVPHGLVNLPSVAAAFVQDAVASTDSLLVPMKQLLASIFTSYPLAEHSVIYDVGLPVLIGNANILPGTGLPMELERYWPYDWVPLSFAGSWFGATGALGQMALFMLFGWVCCYCSYNLQRSRFQSVVFVPLVLSLLISVLSMEYSSRMVWRVFSVALFVLFASFLLRNRVKSSLPDASNLSGHAGADVMAGLR</sequence>
<dbReference type="Proteomes" id="UP000093962">
    <property type="component" value="Unassembled WGS sequence"/>
</dbReference>
<evidence type="ECO:0000313" key="2">
    <source>
        <dbReference type="EMBL" id="OBA86509.1"/>
    </source>
</evidence>
<keyword evidence="1" id="KW-1133">Transmembrane helix</keyword>
<reference evidence="2 3" key="1">
    <citation type="submission" date="2016-06" db="EMBL/GenBank/DDBJ databases">
        <authorList>
            <person name="Kjaerup R.B."/>
            <person name="Dalgaard T.S."/>
            <person name="Juul-Madsen H.R."/>
        </authorList>
    </citation>
    <scope>NUCLEOTIDE SEQUENCE [LARGE SCALE GENOMIC DNA]</scope>
    <source>
        <strain evidence="2 3">1199456.5</strain>
    </source>
</reference>
<evidence type="ECO:0000313" key="3">
    <source>
        <dbReference type="Proteomes" id="UP000093962"/>
    </source>
</evidence>
<dbReference type="EMBL" id="LZSF01000145">
    <property type="protein sequence ID" value="OBA86509.1"/>
    <property type="molecule type" value="Genomic_DNA"/>
</dbReference>
<feature type="transmembrane region" description="Helical" evidence="1">
    <location>
        <begin position="147"/>
        <end position="166"/>
    </location>
</feature>
<comment type="caution">
    <text evidence="2">The sequence shown here is derived from an EMBL/GenBank/DDBJ whole genome shotgun (WGS) entry which is preliminary data.</text>
</comment>
<keyword evidence="1" id="KW-0812">Transmembrane</keyword>
<feature type="transmembrane region" description="Helical" evidence="1">
    <location>
        <begin position="111"/>
        <end position="135"/>
    </location>
</feature>
<feature type="transmembrane region" description="Helical" evidence="1">
    <location>
        <begin position="178"/>
        <end position="211"/>
    </location>
</feature>
<evidence type="ECO:0008006" key="4">
    <source>
        <dbReference type="Google" id="ProtNLM"/>
    </source>
</evidence>
<name>A0A1A0MM03_MYCMU</name>
<dbReference type="RefSeq" id="WP_064859330.1">
    <property type="nucleotide sequence ID" value="NZ_LZSF01000145.1"/>
</dbReference>
<feature type="transmembrane region" description="Helical" evidence="1">
    <location>
        <begin position="72"/>
        <end position="91"/>
    </location>
</feature>
<feature type="transmembrane region" description="Helical" evidence="1">
    <location>
        <begin position="223"/>
        <end position="243"/>
    </location>
</feature>
<accession>A0A1A0MM03</accession>
<dbReference type="AlphaFoldDB" id="A0A1A0MM03"/>
<proteinExistence type="predicted"/>
<gene>
    <name evidence="2" type="ORF">A5642_22485</name>
</gene>
<organism evidence="2 3">
    <name type="scientific">Mycolicibacterium mucogenicum</name>
    <name type="common">Mycobacterium mucogenicum</name>
    <dbReference type="NCBI Taxonomy" id="56689"/>
    <lineage>
        <taxon>Bacteria</taxon>
        <taxon>Bacillati</taxon>
        <taxon>Actinomycetota</taxon>
        <taxon>Actinomycetes</taxon>
        <taxon>Mycobacteriales</taxon>
        <taxon>Mycobacteriaceae</taxon>
        <taxon>Mycolicibacterium</taxon>
    </lineage>
</organism>
<feature type="transmembrane region" description="Helical" evidence="1">
    <location>
        <begin position="27"/>
        <end position="51"/>
    </location>
</feature>
<protein>
    <recommendedName>
        <fullName evidence="4">Oligosaccharide repeat unit polymerase</fullName>
    </recommendedName>
</protein>
<evidence type="ECO:0000256" key="1">
    <source>
        <dbReference type="SAM" id="Phobius"/>
    </source>
</evidence>
<feature type="transmembrane region" description="Helical" evidence="1">
    <location>
        <begin position="394"/>
        <end position="412"/>
    </location>
</feature>